<dbReference type="OrthoDB" id="2455934at2"/>
<protein>
    <recommendedName>
        <fullName evidence="4">DUF3887 domain-containing protein</fullName>
    </recommendedName>
</protein>
<feature type="signal peptide" evidence="1">
    <location>
        <begin position="1"/>
        <end position="21"/>
    </location>
</feature>
<proteinExistence type="predicted"/>
<evidence type="ECO:0000313" key="2">
    <source>
        <dbReference type="EMBL" id="QFG01212.1"/>
    </source>
</evidence>
<sequence length="117" mass="13343">MKLLFFAIVLSIFFIVGCTTNQEVGNANGTDSYENIRETAWNFLVEKDWTERAIEDWKTAEVEKIIARNNYAFLDENYDGKEVFAVSFEDKGKFVMGPPVILVDSDTNEVIGYILAE</sequence>
<organism evidence="2 3">
    <name type="scientific">Psychrobacillus glaciei</name>
    <dbReference type="NCBI Taxonomy" id="2283160"/>
    <lineage>
        <taxon>Bacteria</taxon>
        <taxon>Bacillati</taxon>
        <taxon>Bacillota</taxon>
        <taxon>Bacilli</taxon>
        <taxon>Bacillales</taxon>
        <taxon>Bacillaceae</taxon>
        <taxon>Psychrobacillus</taxon>
    </lineage>
</organism>
<gene>
    <name evidence="2" type="ORF">PB01_15655</name>
</gene>
<reference evidence="2 3" key="1">
    <citation type="submission" date="2018-07" db="EMBL/GenBank/DDBJ databases">
        <title>Complete genome sequence of Psychrobacillus sp. PB01, isolated from iceberg, and comparative genome analysis of Psychrobacillus strains.</title>
        <authorList>
            <person name="Lee P.C."/>
        </authorList>
    </citation>
    <scope>NUCLEOTIDE SEQUENCE [LARGE SCALE GENOMIC DNA]</scope>
    <source>
        <strain evidence="2 3">PB01</strain>
    </source>
</reference>
<feature type="chain" id="PRO_5039187825" description="DUF3887 domain-containing protein" evidence="1">
    <location>
        <begin position="22"/>
        <end position="117"/>
    </location>
</feature>
<dbReference type="PROSITE" id="PS51257">
    <property type="entry name" value="PROKAR_LIPOPROTEIN"/>
    <property type="match status" value="1"/>
</dbReference>
<dbReference type="Proteomes" id="UP000325517">
    <property type="component" value="Chromosome"/>
</dbReference>
<dbReference type="EMBL" id="CP031223">
    <property type="protein sequence ID" value="QFG01212.1"/>
    <property type="molecule type" value="Genomic_DNA"/>
</dbReference>
<evidence type="ECO:0000313" key="3">
    <source>
        <dbReference type="Proteomes" id="UP000325517"/>
    </source>
</evidence>
<dbReference type="RefSeq" id="WP_151702077.1">
    <property type="nucleotide sequence ID" value="NZ_CP031223.1"/>
</dbReference>
<evidence type="ECO:0008006" key="4">
    <source>
        <dbReference type="Google" id="ProtNLM"/>
    </source>
</evidence>
<accession>A0A5J6ST10</accession>
<dbReference type="KEGG" id="psyo:PB01_15655"/>
<keyword evidence="1" id="KW-0732">Signal</keyword>
<dbReference type="AlphaFoldDB" id="A0A5J6ST10"/>
<keyword evidence="3" id="KW-1185">Reference proteome</keyword>
<evidence type="ECO:0000256" key="1">
    <source>
        <dbReference type="SAM" id="SignalP"/>
    </source>
</evidence>
<name>A0A5J6ST10_9BACI</name>